<feature type="compositionally biased region" description="Basic and acidic residues" evidence="1">
    <location>
        <begin position="54"/>
        <end position="66"/>
    </location>
</feature>
<feature type="compositionally biased region" description="Low complexity" evidence="1">
    <location>
        <begin position="67"/>
        <end position="82"/>
    </location>
</feature>
<evidence type="ECO:0000256" key="1">
    <source>
        <dbReference type="SAM" id="MobiDB-lite"/>
    </source>
</evidence>
<feature type="region of interest" description="Disordered" evidence="1">
    <location>
        <begin position="1"/>
        <end position="82"/>
    </location>
</feature>
<dbReference type="EMBL" id="LN831302">
    <property type="protein sequence ID" value="CQH61189.1"/>
    <property type="molecule type" value="Genomic_DNA"/>
</dbReference>
<dbReference type="AlphaFoldDB" id="A0A0U5H4X7"/>
<proteinExistence type="predicted"/>
<accession>A0A0U5H4X7</accession>
<organism evidence="2 3">
    <name type="scientific">Halobacterium hubeiense</name>
    <dbReference type="NCBI Taxonomy" id="1407499"/>
    <lineage>
        <taxon>Archaea</taxon>
        <taxon>Methanobacteriati</taxon>
        <taxon>Methanobacteriota</taxon>
        <taxon>Stenosarchaea group</taxon>
        <taxon>Halobacteria</taxon>
        <taxon>Halobacteriales</taxon>
        <taxon>Halobacteriaceae</taxon>
        <taxon>Halobacterium</taxon>
    </lineage>
</organism>
<name>A0A0U5H4X7_9EURY</name>
<evidence type="ECO:0000313" key="3">
    <source>
        <dbReference type="Proteomes" id="UP000066737"/>
    </source>
</evidence>
<keyword evidence="3" id="KW-1185">Reference proteome</keyword>
<dbReference type="KEGG" id="hhb:Hhub_3392"/>
<sequence length="82" mass="8713">MCAKNTGDGACDDYDEERDGDKSDQSAVKVKVRDCGASDGSDEILTPVSPARRPPTEKTGDSEPVRNYRSSTGTNSRSSSPT</sequence>
<gene>
    <name evidence="2" type="ORF">HHUB_3392</name>
</gene>
<protein>
    <submittedName>
        <fullName evidence="2">Uncharacterized protein</fullName>
    </submittedName>
</protein>
<reference evidence="3" key="1">
    <citation type="journal article" date="2016" name="Environ. Microbiol.">
        <title>The complete genome of a viable archaeum isolated from 123-million-year-old rock salt.</title>
        <authorList>
            <person name="Jaakkola S.T."/>
            <person name="Pfeiffer F."/>
            <person name="Ravantti J.J."/>
            <person name="Guo Q."/>
            <person name="Liu Y."/>
            <person name="Chen X."/>
            <person name="Ma H."/>
            <person name="Yang C."/>
            <person name="Oksanen H.M."/>
            <person name="Bamford D.H."/>
        </authorList>
    </citation>
    <scope>NUCLEOTIDE SEQUENCE</scope>
    <source>
        <strain evidence="3">JI20-1</strain>
    </source>
</reference>
<dbReference type="Proteomes" id="UP000066737">
    <property type="component" value="Chromosome I"/>
</dbReference>
<evidence type="ECO:0000313" key="2">
    <source>
        <dbReference type="EMBL" id="CQH61189.1"/>
    </source>
</evidence>